<dbReference type="AlphaFoldDB" id="A0AA39ZQX4"/>
<dbReference type="GeneID" id="85323978"/>
<evidence type="ECO:0000313" key="1">
    <source>
        <dbReference type="EMBL" id="KAK0701904.1"/>
    </source>
</evidence>
<evidence type="ECO:0008006" key="3">
    <source>
        <dbReference type="Google" id="ProtNLM"/>
    </source>
</evidence>
<dbReference type="Proteomes" id="UP001172101">
    <property type="component" value="Unassembled WGS sequence"/>
</dbReference>
<sequence>MLNKEWCRSDIERIRQSFYGLATRHFLSHLQKPRTFSHSSCSVQMCSAAQINTSTYALTHVKDCAGCDIIGIDQEDVKSILKSSSSADAFPVLRFDFSENGDGKVVRIHVEMYNADKPYVALSHVWADGLGNPRDNSSIEEKKIALQRIAAVYRNAAHVLVLDQSIYPFPSHGEGATKTAENCLRMVGSATWMRRLWTLQEDALAESLYFQFQDRAISLVQESNKLHEFALLDLRYKPIADDVSLMFGVSQLPPSTDPTSDEDAQESQWQKNRRYLDQVETIQTSLYFRSVSVASDEPLSIATLLSLDPRVMTEVKSCRQERMATVWRLLAEKCGGFFLLRVIFYNDQRLGLSSLRGWRWAPKTLLPQLETGFSYDTAQADSTPGRNLPQRWECASLSGHGPSTRAAGFGRGTYSRMRGEHIQAWTWDEWKRRDAELLEEDKMQPVEGERPSQPIFNELCRGELALIKDTKLSGHVEVYLLARVQQQPTTEEDKDDGSLHVHACLPLSVTEIASPIWPGLDMLRGMVEQVSRSDINKELLDFLLLQEGERDPDPKVDGEYKRIEQGLRAEMQRVATDTLERDTDKHLAWVADEFIGENKRGDIWKAMVLLTPYEISVKSLPDDQVWVGDGPVVGDGLCHEACCSSSS</sequence>
<proteinExistence type="predicted"/>
<reference evidence="1" key="1">
    <citation type="submission" date="2023-06" db="EMBL/GenBank/DDBJ databases">
        <title>Genome-scale phylogeny and comparative genomics of the fungal order Sordariales.</title>
        <authorList>
            <consortium name="Lawrence Berkeley National Laboratory"/>
            <person name="Hensen N."/>
            <person name="Bonometti L."/>
            <person name="Westerberg I."/>
            <person name="Brannstrom I.O."/>
            <person name="Guillou S."/>
            <person name="Cros-Aarteil S."/>
            <person name="Calhoun S."/>
            <person name="Haridas S."/>
            <person name="Kuo A."/>
            <person name="Mondo S."/>
            <person name="Pangilinan J."/>
            <person name="Riley R."/>
            <person name="LaButti K."/>
            <person name="Andreopoulos B."/>
            <person name="Lipzen A."/>
            <person name="Chen C."/>
            <person name="Yanf M."/>
            <person name="Daum C."/>
            <person name="Ng V."/>
            <person name="Clum A."/>
            <person name="Steindorff A."/>
            <person name="Ohm R."/>
            <person name="Martin F."/>
            <person name="Silar P."/>
            <person name="Natvig D."/>
            <person name="Lalanne C."/>
            <person name="Gautier V."/>
            <person name="Ament-velasquez S.L."/>
            <person name="Kruys A."/>
            <person name="Hutchinson M.I."/>
            <person name="Powell A.J."/>
            <person name="Barry K."/>
            <person name="Miller A.N."/>
            <person name="Grigoriev I.V."/>
            <person name="Debuchy R."/>
            <person name="Gladieux P."/>
            <person name="Thoren M.H."/>
            <person name="Johannesson H."/>
        </authorList>
    </citation>
    <scope>NUCLEOTIDE SEQUENCE</scope>
    <source>
        <strain evidence="1">SMH2392-1A</strain>
    </source>
</reference>
<keyword evidence="2" id="KW-1185">Reference proteome</keyword>
<name>A0AA39ZQX4_9PEZI</name>
<organism evidence="1 2">
    <name type="scientific">Lasiosphaeria miniovina</name>
    <dbReference type="NCBI Taxonomy" id="1954250"/>
    <lineage>
        <taxon>Eukaryota</taxon>
        <taxon>Fungi</taxon>
        <taxon>Dikarya</taxon>
        <taxon>Ascomycota</taxon>
        <taxon>Pezizomycotina</taxon>
        <taxon>Sordariomycetes</taxon>
        <taxon>Sordariomycetidae</taxon>
        <taxon>Sordariales</taxon>
        <taxon>Lasiosphaeriaceae</taxon>
        <taxon>Lasiosphaeria</taxon>
    </lineage>
</organism>
<gene>
    <name evidence="1" type="ORF">B0T26DRAFT_682002</name>
</gene>
<dbReference type="PANTHER" id="PTHR39596">
    <property type="match status" value="1"/>
</dbReference>
<accession>A0AA39ZQX4</accession>
<evidence type="ECO:0000313" key="2">
    <source>
        <dbReference type="Proteomes" id="UP001172101"/>
    </source>
</evidence>
<protein>
    <recommendedName>
        <fullName evidence="3">Heterokaryon incompatibility domain-containing protein</fullName>
    </recommendedName>
</protein>
<dbReference type="EMBL" id="JAUIRO010000009">
    <property type="protein sequence ID" value="KAK0701904.1"/>
    <property type="molecule type" value="Genomic_DNA"/>
</dbReference>
<dbReference type="PANTHER" id="PTHR39596:SF2">
    <property type="entry name" value="HET DOMAIN PROTEIN (AFU_ORTHOLOGUE AFUA_1G17550)-RELATED"/>
    <property type="match status" value="1"/>
</dbReference>
<comment type="caution">
    <text evidence="1">The sequence shown here is derived from an EMBL/GenBank/DDBJ whole genome shotgun (WGS) entry which is preliminary data.</text>
</comment>
<dbReference type="RefSeq" id="XP_060289568.1">
    <property type="nucleotide sequence ID" value="XM_060440708.1"/>
</dbReference>